<keyword evidence="7" id="KW-0547">Nucleotide-binding</keyword>
<evidence type="ECO:0000256" key="4">
    <source>
        <dbReference type="ARBA" id="ARBA00022967"/>
    </source>
</evidence>
<feature type="domain" description="P-type ATPase A" evidence="8">
    <location>
        <begin position="243"/>
        <end position="335"/>
    </location>
</feature>
<gene>
    <name evidence="9" type="ORF">VPK24_12200</name>
</gene>
<comment type="caution">
    <text evidence="9">The sequence shown here is derived from an EMBL/GenBank/DDBJ whole genome shotgun (WGS) entry which is preliminary data.</text>
</comment>
<dbReference type="RefSeq" id="WP_393013752.1">
    <property type="nucleotide sequence ID" value="NZ_JAZAQF010000074.1"/>
</dbReference>
<dbReference type="InterPro" id="IPR036412">
    <property type="entry name" value="HAD-like_sf"/>
</dbReference>
<dbReference type="InterPro" id="IPR008250">
    <property type="entry name" value="ATPase_P-typ_transduc_dom_A_sf"/>
</dbReference>
<sequence length="751" mass="81054">MGQTVANDRTWRWERPAAWTHWELIHWQPGRVRVRWWPARSSALAVERLETALAARSDVAAVRVVRAAASVTIVYHDRQLPMAGLRLRLDDWLALAWPDRALLLQPVPDLSAPASVGAPTETAEDEDEEEASLPQTLIALTLAGLARWRPLLPLRVLATVALLRAVWPVAQRAWQSVTADRRLNIDCMDLLAIGLSSSGGSLVVPSLVLTLHALGDAIRDRTARATALRTANLSDAIGRFAWVKVNDGPPQRIPSDQLQVGDLVVVYPGEQIPADGPVLSGEATIDEKSLTGEPLPVAASAGRWVHASTLVRSGQIYLRAERVGNQTRAAASLALLEQAPVYDTRMANYAERLADKAIGPALILALVVLIATRDPARAAAILTLDFVTGIRLSIPTAFLGALNHTTRHGVLVRSGRTLEQLAAIDTVVFDKTGTLTQGDIVLEQVLPAQSDITPDQLLQLAASAEQRLTHPVAEAIVRAAADRGLTLSDRGEWNYEVGLGVRAQLAAGDVLVGSARFLIQQGVTGLGEWLTTLDQQASSQPSIAQPSIYVAVDGRFMGELRYTDPLRPESAALVQTLQTELGLDVRLLTGDTPARAAQVARALEIPTDRVYAEAFPDRKATIIRDLRRSGRTVAFVGDGLNDSVALAYADVSISFEQGSEIARETADVVLMNNHLLDLLEVLTIARQTQGLIEQNTALVVLPNLIALGLATTRGLSPPIATAIHNGSAIAAGLNSLRPLIQHHFFERPRDR</sequence>
<evidence type="ECO:0000256" key="5">
    <source>
        <dbReference type="ARBA" id="ARBA00022989"/>
    </source>
</evidence>
<dbReference type="SFLD" id="SFLDS00003">
    <property type="entry name" value="Haloacid_Dehalogenase"/>
    <property type="match status" value="1"/>
</dbReference>
<comment type="similarity">
    <text evidence="2 7">Belongs to the cation transport ATPase (P-type) (TC 3.A.3) family. Type IB subfamily.</text>
</comment>
<dbReference type="InterPro" id="IPR044492">
    <property type="entry name" value="P_typ_ATPase_HD_dom"/>
</dbReference>
<evidence type="ECO:0000256" key="3">
    <source>
        <dbReference type="ARBA" id="ARBA00022692"/>
    </source>
</evidence>
<dbReference type="Pfam" id="PF00702">
    <property type="entry name" value="Hydrolase"/>
    <property type="match status" value="1"/>
</dbReference>
<evidence type="ECO:0000313" key="10">
    <source>
        <dbReference type="Proteomes" id="UP001604335"/>
    </source>
</evidence>
<dbReference type="Gene3D" id="3.40.1110.10">
    <property type="entry name" value="Calcium-transporting ATPase, cytoplasmic domain N"/>
    <property type="match status" value="1"/>
</dbReference>
<dbReference type="InterPro" id="IPR001757">
    <property type="entry name" value="P_typ_ATPase"/>
</dbReference>
<dbReference type="InterPro" id="IPR051014">
    <property type="entry name" value="Cation_Transport_ATPase_IB"/>
</dbReference>
<dbReference type="NCBIfam" id="TIGR01494">
    <property type="entry name" value="ATPase_P-type"/>
    <property type="match status" value="1"/>
</dbReference>
<dbReference type="InterPro" id="IPR023299">
    <property type="entry name" value="ATPase_P-typ_cyto_dom_N"/>
</dbReference>
<protein>
    <submittedName>
        <fullName evidence="9">Heavy metal translocating P-type ATPase</fullName>
    </submittedName>
</protein>
<dbReference type="EMBL" id="JAZAQF010000074">
    <property type="protein sequence ID" value="MFG3818403.1"/>
    <property type="molecule type" value="Genomic_DNA"/>
</dbReference>
<evidence type="ECO:0000256" key="6">
    <source>
        <dbReference type="ARBA" id="ARBA00023136"/>
    </source>
</evidence>
<dbReference type="PANTHER" id="PTHR48085:SF5">
    <property type="entry name" value="CADMIUM_ZINC-TRANSPORTING ATPASE HMA4-RELATED"/>
    <property type="match status" value="1"/>
</dbReference>
<dbReference type="SFLD" id="SFLDG00002">
    <property type="entry name" value="C1.7:_P-type_atpase_like"/>
    <property type="match status" value="1"/>
</dbReference>
<evidence type="ECO:0000259" key="8">
    <source>
        <dbReference type="Pfam" id="PF00122"/>
    </source>
</evidence>
<dbReference type="InterPro" id="IPR059000">
    <property type="entry name" value="ATPase_P-type_domA"/>
</dbReference>
<dbReference type="SUPFAM" id="SSF81653">
    <property type="entry name" value="Calcium ATPase, transduction domain A"/>
    <property type="match status" value="1"/>
</dbReference>
<reference evidence="10" key="1">
    <citation type="journal article" date="2024" name="Algal Res.">
        <title>Biochemical, toxicological and genomic investigation of a high-biomass producing Limnothrix strain isolated from Italian shallow drinking water reservoir.</title>
        <authorList>
            <person name="Simonazzi M."/>
            <person name="Shishido T.K."/>
            <person name="Delbaje E."/>
            <person name="Wahlsten M."/>
            <person name="Fewer D.P."/>
            <person name="Sivonen K."/>
            <person name="Pezzolesi L."/>
            <person name="Pistocchi R."/>
        </authorList>
    </citation>
    <scope>NUCLEOTIDE SEQUENCE [LARGE SCALE GENOMIC DNA]</scope>
    <source>
        <strain evidence="10">LRLZ20PSL1</strain>
    </source>
</reference>
<evidence type="ECO:0000313" key="9">
    <source>
        <dbReference type="EMBL" id="MFG3818403.1"/>
    </source>
</evidence>
<dbReference type="Gene3D" id="3.40.50.1000">
    <property type="entry name" value="HAD superfamily/HAD-like"/>
    <property type="match status" value="1"/>
</dbReference>
<proteinExistence type="inferred from homology"/>
<evidence type="ECO:0000256" key="1">
    <source>
        <dbReference type="ARBA" id="ARBA00004141"/>
    </source>
</evidence>
<keyword evidence="3" id="KW-0812">Transmembrane</keyword>
<dbReference type="InterPro" id="IPR018303">
    <property type="entry name" value="ATPase_P-typ_P_site"/>
</dbReference>
<dbReference type="NCBIfam" id="TIGR01525">
    <property type="entry name" value="ATPase-IB_hvy"/>
    <property type="match status" value="1"/>
</dbReference>
<dbReference type="PRINTS" id="PR00119">
    <property type="entry name" value="CATATPASE"/>
</dbReference>
<keyword evidence="10" id="KW-1185">Reference proteome</keyword>
<dbReference type="Proteomes" id="UP001604335">
    <property type="component" value="Unassembled WGS sequence"/>
</dbReference>
<dbReference type="Pfam" id="PF00122">
    <property type="entry name" value="E1-E2_ATPase"/>
    <property type="match status" value="1"/>
</dbReference>
<keyword evidence="7" id="KW-0067">ATP-binding</keyword>
<keyword evidence="5" id="KW-1133">Transmembrane helix</keyword>
<organism evidence="9 10">
    <name type="scientific">Limnothrix redekei LRLZ20PSL1</name>
    <dbReference type="NCBI Taxonomy" id="3112953"/>
    <lineage>
        <taxon>Bacteria</taxon>
        <taxon>Bacillati</taxon>
        <taxon>Cyanobacteriota</taxon>
        <taxon>Cyanophyceae</taxon>
        <taxon>Pseudanabaenales</taxon>
        <taxon>Pseudanabaenaceae</taxon>
        <taxon>Limnothrix</taxon>
    </lineage>
</organism>
<keyword evidence="7" id="KW-0479">Metal-binding</keyword>
<keyword evidence="6" id="KW-0472">Membrane</keyword>
<dbReference type="PANTHER" id="PTHR48085">
    <property type="entry name" value="CADMIUM/ZINC-TRANSPORTING ATPASE HMA2-RELATED"/>
    <property type="match status" value="1"/>
</dbReference>
<dbReference type="SFLD" id="SFLDF00027">
    <property type="entry name" value="p-type_atpase"/>
    <property type="match status" value="1"/>
</dbReference>
<keyword evidence="4" id="KW-1278">Translocase</keyword>
<evidence type="ECO:0000256" key="2">
    <source>
        <dbReference type="ARBA" id="ARBA00006024"/>
    </source>
</evidence>
<accession>A0ABW7CEH2</accession>
<dbReference type="PROSITE" id="PS00154">
    <property type="entry name" value="ATPASE_E1_E2"/>
    <property type="match status" value="1"/>
</dbReference>
<comment type="subcellular location">
    <subcellularLocation>
        <location evidence="7">Cell membrane</location>
    </subcellularLocation>
    <subcellularLocation>
        <location evidence="1">Membrane</location>
        <topology evidence="1">Multi-pass membrane protein</topology>
    </subcellularLocation>
</comment>
<dbReference type="InterPro" id="IPR023214">
    <property type="entry name" value="HAD_sf"/>
</dbReference>
<dbReference type="Gene3D" id="2.70.150.10">
    <property type="entry name" value="Calcium-transporting ATPase, cytoplasmic transduction domain A"/>
    <property type="match status" value="1"/>
</dbReference>
<evidence type="ECO:0000256" key="7">
    <source>
        <dbReference type="RuleBase" id="RU362081"/>
    </source>
</evidence>
<name>A0ABW7CEH2_9CYAN</name>
<dbReference type="SUPFAM" id="SSF56784">
    <property type="entry name" value="HAD-like"/>
    <property type="match status" value="1"/>
</dbReference>
<dbReference type="InterPro" id="IPR027256">
    <property type="entry name" value="P-typ_ATPase_IB"/>
</dbReference>
<keyword evidence="7" id="KW-1003">Cell membrane</keyword>